<sequence>MNEHIDTEQAAQLAGEYFGNGYHCAEAVLRALLDTMGEDSQPIVPYATAFGGGFGETFMEACGVVSGSLIAIGHKYGRKQQGDSWKEAGLLGRAVVERFIKLHGTCNCGILRNRFGEEEQMDLCREVVIQGTKSLATILNEKVDEDRASVEQRQKKCSNCA</sequence>
<name>A0A1M7Y4L3_9BACT</name>
<evidence type="ECO:0000313" key="1">
    <source>
        <dbReference type="EMBL" id="SHO47189.1"/>
    </source>
</evidence>
<dbReference type="InterPro" id="IPR010181">
    <property type="entry name" value="CGCAxxGCC_motif"/>
</dbReference>
<dbReference type="STRING" id="1121416.SAMN02745220_01776"/>
<evidence type="ECO:0000313" key="2">
    <source>
        <dbReference type="Proteomes" id="UP000184603"/>
    </source>
</evidence>
<reference evidence="1 2" key="1">
    <citation type="submission" date="2016-12" db="EMBL/GenBank/DDBJ databases">
        <authorList>
            <person name="Song W.-J."/>
            <person name="Kurnit D.M."/>
        </authorList>
    </citation>
    <scope>NUCLEOTIDE SEQUENCE [LARGE SCALE GENOMIC DNA]</scope>
    <source>
        <strain evidence="1 2">DSM 18488</strain>
    </source>
</reference>
<organism evidence="1 2">
    <name type="scientific">Desulfopila aestuarii DSM 18488</name>
    <dbReference type="NCBI Taxonomy" id="1121416"/>
    <lineage>
        <taxon>Bacteria</taxon>
        <taxon>Pseudomonadati</taxon>
        <taxon>Thermodesulfobacteriota</taxon>
        <taxon>Desulfobulbia</taxon>
        <taxon>Desulfobulbales</taxon>
        <taxon>Desulfocapsaceae</taxon>
        <taxon>Desulfopila</taxon>
    </lineage>
</organism>
<dbReference type="EMBL" id="FRFE01000007">
    <property type="protein sequence ID" value="SHO47189.1"/>
    <property type="molecule type" value="Genomic_DNA"/>
</dbReference>
<gene>
    <name evidence="1" type="ORF">SAMN02745220_01776</name>
</gene>
<keyword evidence="2" id="KW-1185">Reference proteome</keyword>
<dbReference type="AlphaFoldDB" id="A0A1M7Y4L3"/>
<dbReference type="NCBIfam" id="TIGR01909">
    <property type="entry name" value="C_GCAxxG_C_C"/>
    <property type="match status" value="1"/>
</dbReference>
<dbReference type="RefSeq" id="WP_073613096.1">
    <property type="nucleotide sequence ID" value="NZ_FRFE01000007.1"/>
</dbReference>
<dbReference type="Proteomes" id="UP000184603">
    <property type="component" value="Unassembled WGS sequence"/>
</dbReference>
<dbReference type="Pfam" id="PF09719">
    <property type="entry name" value="C_GCAxxG_C_C"/>
    <property type="match status" value="1"/>
</dbReference>
<protein>
    <submittedName>
        <fullName evidence="1">C_GCAxxG_C_C family probable redox protein</fullName>
    </submittedName>
</protein>
<dbReference type="OrthoDB" id="7062642at2"/>
<accession>A0A1M7Y4L3</accession>
<proteinExistence type="predicted"/>